<dbReference type="GO" id="GO:0008616">
    <property type="term" value="P:tRNA queuosine(34) biosynthetic process"/>
    <property type="evidence" value="ECO:0007669"/>
    <property type="project" value="UniProtKB-UniRule"/>
</dbReference>
<evidence type="ECO:0000256" key="8">
    <source>
        <dbReference type="ARBA" id="ARBA00022723"/>
    </source>
</evidence>
<gene>
    <name evidence="17" type="primary">queH</name>
    <name evidence="18" type="ORF">H9900_03330</name>
</gene>
<dbReference type="Proteomes" id="UP000824162">
    <property type="component" value="Unassembled WGS sequence"/>
</dbReference>
<evidence type="ECO:0000256" key="15">
    <source>
        <dbReference type="ARBA" id="ARBA00031446"/>
    </source>
</evidence>
<protein>
    <recommendedName>
        <fullName evidence="5 17">Epoxyqueuosine reductase QueH</fullName>
        <ecNumber evidence="4 17">1.17.99.6</ecNumber>
    </recommendedName>
    <alternativeName>
        <fullName evidence="15 17">Queuosine biosynthesis protein QueH</fullName>
    </alternativeName>
</protein>
<evidence type="ECO:0000313" key="18">
    <source>
        <dbReference type="EMBL" id="HIV85824.1"/>
    </source>
</evidence>
<evidence type="ECO:0000256" key="3">
    <source>
        <dbReference type="ARBA" id="ARBA00008207"/>
    </source>
</evidence>
<keyword evidence="8 17" id="KW-0479">Metal-binding</keyword>
<comment type="pathway">
    <text evidence="2 17">tRNA modification; tRNA-queuosine biosynthesis.</text>
</comment>
<keyword evidence="13 17" id="KW-1015">Disulfide bond</keyword>
<dbReference type="GO" id="GO:0051539">
    <property type="term" value="F:4 iron, 4 sulfur cluster binding"/>
    <property type="evidence" value="ECO:0007669"/>
    <property type="project" value="UniProtKB-UniRule"/>
</dbReference>
<dbReference type="Pfam" id="PF02677">
    <property type="entry name" value="QueH"/>
    <property type="match status" value="1"/>
</dbReference>
<dbReference type="EC" id="1.17.99.6" evidence="4 17"/>
<evidence type="ECO:0000256" key="13">
    <source>
        <dbReference type="ARBA" id="ARBA00023157"/>
    </source>
</evidence>
<evidence type="ECO:0000256" key="5">
    <source>
        <dbReference type="ARBA" id="ARBA00016895"/>
    </source>
</evidence>
<keyword evidence="11 17" id="KW-0408">Iron</keyword>
<keyword evidence="6 17" id="KW-0004">4Fe-4S</keyword>
<evidence type="ECO:0000256" key="12">
    <source>
        <dbReference type="ARBA" id="ARBA00023014"/>
    </source>
</evidence>
<dbReference type="GO" id="GO:0046872">
    <property type="term" value="F:metal ion binding"/>
    <property type="evidence" value="ECO:0007669"/>
    <property type="project" value="UniProtKB-KW"/>
</dbReference>
<name>A0A9D1PPY7_9FIRM</name>
<keyword evidence="9 17" id="KW-0671">Queuosine biosynthesis</keyword>
<evidence type="ECO:0000256" key="11">
    <source>
        <dbReference type="ARBA" id="ARBA00023004"/>
    </source>
</evidence>
<keyword evidence="14 17" id="KW-0676">Redox-active center</keyword>
<reference evidence="18" key="1">
    <citation type="journal article" date="2021" name="PeerJ">
        <title>Extensive microbial diversity within the chicken gut microbiome revealed by metagenomics and culture.</title>
        <authorList>
            <person name="Gilroy R."/>
            <person name="Ravi A."/>
            <person name="Getino M."/>
            <person name="Pursley I."/>
            <person name="Horton D.L."/>
            <person name="Alikhan N.F."/>
            <person name="Baker D."/>
            <person name="Gharbi K."/>
            <person name="Hall N."/>
            <person name="Watson M."/>
            <person name="Adriaenssens E.M."/>
            <person name="Foster-Nyarko E."/>
            <person name="Jarju S."/>
            <person name="Secka A."/>
            <person name="Antonio M."/>
            <person name="Oren A."/>
            <person name="Chaudhuri R.R."/>
            <person name="La Ragione R."/>
            <person name="Hildebrand F."/>
            <person name="Pallen M.J."/>
        </authorList>
    </citation>
    <scope>NUCLEOTIDE SEQUENCE</scope>
    <source>
        <strain evidence="18">5790</strain>
    </source>
</reference>
<dbReference type="PANTHER" id="PTHR36701:SF1">
    <property type="entry name" value="EPOXYQUEUOSINE REDUCTASE QUEH"/>
    <property type="match status" value="1"/>
</dbReference>
<keyword evidence="10 17" id="KW-0560">Oxidoreductase</keyword>
<feature type="binding site" evidence="17">
    <location>
        <position position="31"/>
    </location>
    <ligand>
        <name>[4Fe-4S] cluster</name>
        <dbReference type="ChEBI" id="CHEBI:49883"/>
    </ligand>
</feature>
<keyword evidence="7 17" id="KW-0819">tRNA processing</keyword>
<feature type="disulfide bond" description="Redox-active" evidence="17">
    <location>
        <begin position="191"/>
        <end position="193"/>
    </location>
</feature>
<dbReference type="AlphaFoldDB" id="A0A9D1PPY7"/>
<reference evidence="18" key="2">
    <citation type="submission" date="2021-04" db="EMBL/GenBank/DDBJ databases">
        <authorList>
            <person name="Gilroy R."/>
        </authorList>
    </citation>
    <scope>NUCLEOTIDE SEQUENCE</scope>
    <source>
        <strain evidence="18">5790</strain>
    </source>
</reference>
<comment type="catalytic activity">
    <reaction evidence="16 17">
        <text>epoxyqueuosine(34) in tRNA + AH2 = queuosine(34) in tRNA + A + H2O</text>
        <dbReference type="Rhea" id="RHEA:32159"/>
        <dbReference type="Rhea" id="RHEA-COMP:18571"/>
        <dbReference type="Rhea" id="RHEA-COMP:18582"/>
        <dbReference type="ChEBI" id="CHEBI:13193"/>
        <dbReference type="ChEBI" id="CHEBI:15377"/>
        <dbReference type="ChEBI" id="CHEBI:17499"/>
        <dbReference type="ChEBI" id="CHEBI:194431"/>
        <dbReference type="ChEBI" id="CHEBI:194443"/>
        <dbReference type="EC" id="1.17.99.6"/>
    </reaction>
</comment>
<evidence type="ECO:0000256" key="10">
    <source>
        <dbReference type="ARBA" id="ARBA00023002"/>
    </source>
</evidence>
<comment type="caution">
    <text evidence="18">The sequence shown here is derived from an EMBL/GenBank/DDBJ whole genome shotgun (WGS) entry which is preliminary data.</text>
</comment>
<evidence type="ECO:0000256" key="2">
    <source>
        <dbReference type="ARBA" id="ARBA00004691"/>
    </source>
</evidence>
<comment type="function">
    <text evidence="1 17">Catalyzes the conversion of epoxyqueuosine (oQ) to queuosine (Q), which is a hypermodified base found in the wobble positions of tRNA(Asp), tRNA(Asn), tRNA(His) and tRNA(Tyr).</text>
</comment>
<feature type="binding site" evidence="17">
    <location>
        <position position="114"/>
    </location>
    <ligand>
        <name>[4Fe-4S] cluster</name>
        <dbReference type="ChEBI" id="CHEBI:49883"/>
    </ligand>
</feature>
<evidence type="ECO:0000256" key="17">
    <source>
        <dbReference type="HAMAP-Rule" id="MF_02089"/>
    </source>
</evidence>
<evidence type="ECO:0000256" key="16">
    <source>
        <dbReference type="ARBA" id="ARBA00047415"/>
    </source>
</evidence>
<sequence length="202" mass="23440">MNKINYQRELDKIINEITESGDRPKLLLHSCCAPCSSYVLSYLCNFFDITVLYYNPNITEPAEYQKRKAEQLRLIRELPFDIGVMDCEHESEKFFETARGLEACPEGGERCFKCYRLRLEKTAACAGSFDYFCTTLSISPLKNARKINEIGSEIGEKYGVKFLPSDFKKKDGFKKSILLSHEYNLYRQNYCGCVYSKKRTED</sequence>
<evidence type="ECO:0000313" key="19">
    <source>
        <dbReference type="Proteomes" id="UP000824162"/>
    </source>
</evidence>
<evidence type="ECO:0000256" key="4">
    <source>
        <dbReference type="ARBA" id="ARBA00012622"/>
    </source>
</evidence>
<proteinExistence type="inferred from homology"/>
<dbReference type="EMBL" id="DXIJ01000064">
    <property type="protein sequence ID" value="HIV85824.1"/>
    <property type="molecule type" value="Genomic_DNA"/>
</dbReference>
<keyword evidence="12 17" id="KW-0411">Iron-sulfur</keyword>
<comment type="similarity">
    <text evidence="3 17">Belongs to the QueH family.</text>
</comment>
<evidence type="ECO:0000256" key="7">
    <source>
        <dbReference type="ARBA" id="ARBA00022694"/>
    </source>
</evidence>
<dbReference type="InterPro" id="IPR003828">
    <property type="entry name" value="QueH"/>
</dbReference>
<feature type="binding site" evidence="17">
    <location>
        <position position="32"/>
    </location>
    <ligand>
        <name>[4Fe-4S] cluster</name>
        <dbReference type="ChEBI" id="CHEBI:49883"/>
    </ligand>
</feature>
<dbReference type="HAMAP" id="MF_02089">
    <property type="entry name" value="QueH"/>
    <property type="match status" value="1"/>
</dbReference>
<dbReference type="PANTHER" id="PTHR36701">
    <property type="entry name" value="EPOXYQUEUOSINE REDUCTASE QUEH"/>
    <property type="match status" value="1"/>
</dbReference>
<evidence type="ECO:0000256" key="9">
    <source>
        <dbReference type="ARBA" id="ARBA00022785"/>
    </source>
</evidence>
<organism evidence="18 19">
    <name type="scientific">Candidatus Monoglobus merdigallinarum</name>
    <dbReference type="NCBI Taxonomy" id="2838698"/>
    <lineage>
        <taxon>Bacteria</taxon>
        <taxon>Bacillati</taxon>
        <taxon>Bacillota</taxon>
        <taxon>Clostridia</taxon>
        <taxon>Monoglobales</taxon>
        <taxon>Monoglobaceae</taxon>
        <taxon>Monoglobus</taxon>
    </lineage>
</organism>
<evidence type="ECO:0000256" key="1">
    <source>
        <dbReference type="ARBA" id="ARBA00002268"/>
    </source>
</evidence>
<evidence type="ECO:0000256" key="14">
    <source>
        <dbReference type="ARBA" id="ARBA00023284"/>
    </source>
</evidence>
<evidence type="ECO:0000256" key="6">
    <source>
        <dbReference type="ARBA" id="ARBA00022485"/>
    </source>
</evidence>
<accession>A0A9D1PPY7</accession>
<dbReference type="GO" id="GO:0052693">
    <property type="term" value="F:epoxyqueuosine reductase activity"/>
    <property type="evidence" value="ECO:0007669"/>
    <property type="project" value="UniProtKB-UniRule"/>
</dbReference>
<feature type="binding site" evidence="17">
    <location>
        <position position="111"/>
    </location>
    <ligand>
        <name>[4Fe-4S] cluster</name>
        <dbReference type="ChEBI" id="CHEBI:49883"/>
    </ligand>
</feature>